<evidence type="ECO:0000256" key="1">
    <source>
        <dbReference type="SAM" id="SignalP"/>
    </source>
</evidence>
<accession>A0ABZ0I324</accession>
<dbReference type="EMBL" id="CP136864">
    <property type="protein sequence ID" value="WOJ93892.1"/>
    <property type="molecule type" value="Genomic_DNA"/>
</dbReference>
<gene>
    <name evidence="2" type="ORF">R0135_01675</name>
</gene>
<dbReference type="InterPro" id="IPR005618">
    <property type="entry name" value="OMPW"/>
</dbReference>
<dbReference type="PANTHER" id="PTHR36920:SF1">
    <property type="entry name" value="OUTER MEMBRANE PROTEIN W"/>
    <property type="match status" value="1"/>
</dbReference>
<dbReference type="Pfam" id="PF03922">
    <property type="entry name" value="OmpW"/>
    <property type="match status" value="1"/>
</dbReference>
<feature type="signal peptide" evidence="1">
    <location>
        <begin position="1"/>
        <end position="23"/>
    </location>
</feature>
<proteinExistence type="predicted"/>
<dbReference type="PANTHER" id="PTHR36920">
    <property type="match status" value="1"/>
</dbReference>
<sequence length="234" mass="24460">MKKELVIAVAAAGISLVSLGAAAYEQGDIVFRAGIATVVPGGDSDAIELPTDPPTILPGGVDVDNGTAISLIATWMMSDNWGVELLAATPFKHDIDLADLPVAAGSTKHLPPTVSLQWYPRGGMEGWQPYLGLGANYTTFFSEKVDSELGAVLGGLLDVTSAKLSLDDSFGLAAQAGVDIPLSDKWALNLGVWYIDIGTTADIDVTTGSGANARVSFDVDIDPWVYNVGVAYKF</sequence>
<keyword evidence="3" id="KW-1185">Reference proteome</keyword>
<feature type="chain" id="PRO_5045545062" evidence="1">
    <location>
        <begin position="24"/>
        <end position="234"/>
    </location>
</feature>
<dbReference type="SUPFAM" id="SSF56925">
    <property type="entry name" value="OMPA-like"/>
    <property type="match status" value="1"/>
</dbReference>
<evidence type="ECO:0000313" key="3">
    <source>
        <dbReference type="Proteomes" id="UP001626537"/>
    </source>
</evidence>
<organism evidence="2 3">
    <name type="scientific">Congregibacter variabilis</name>
    <dbReference type="NCBI Taxonomy" id="3081200"/>
    <lineage>
        <taxon>Bacteria</taxon>
        <taxon>Pseudomonadati</taxon>
        <taxon>Pseudomonadota</taxon>
        <taxon>Gammaproteobacteria</taxon>
        <taxon>Cellvibrionales</taxon>
        <taxon>Halieaceae</taxon>
        <taxon>Congregibacter</taxon>
    </lineage>
</organism>
<keyword evidence="1" id="KW-0732">Signal</keyword>
<evidence type="ECO:0000313" key="2">
    <source>
        <dbReference type="EMBL" id="WOJ93892.1"/>
    </source>
</evidence>
<protein>
    <submittedName>
        <fullName evidence="2">OmpW family outer membrane protein</fullName>
    </submittedName>
</protein>
<dbReference type="Gene3D" id="2.40.160.20">
    <property type="match status" value="1"/>
</dbReference>
<dbReference type="Proteomes" id="UP001626537">
    <property type="component" value="Chromosome"/>
</dbReference>
<reference evidence="2 3" key="1">
    <citation type="submission" date="2023-10" db="EMBL/GenBank/DDBJ databases">
        <title>Two novel species belonging to the OM43/NOR5 clade.</title>
        <authorList>
            <person name="Park M."/>
        </authorList>
    </citation>
    <scope>NUCLEOTIDE SEQUENCE [LARGE SCALE GENOMIC DNA]</scope>
    <source>
        <strain evidence="2 3">IMCC43200</strain>
    </source>
</reference>
<dbReference type="RefSeq" id="WP_407348532.1">
    <property type="nucleotide sequence ID" value="NZ_CP136864.1"/>
</dbReference>
<dbReference type="InterPro" id="IPR011250">
    <property type="entry name" value="OMP/PagP_B-barrel"/>
</dbReference>
<name>A0ABZ0I324_9GAMM</name>